<dbReference type="EMBL" id="ML119154">
    <property type="protein sequence ID" value="RPB09221.1"/>
    <property type="molecule type" value="Genomic_DNA"/>
</dbReference>
<evidence type="ECO:0000313" key="4">
    <source>
        <dbReference type="Proteomes" id="UP000277580"/>
    </source>
</evidence>
<sequence>MADIHNNMPTRADNIEHKTTVERLLTEISYLQRECRRLNDEVRRLRSRTTLAKKTYDSDDIQHLEYWFRNLNRKAPPPLKRFGRAPNIPGIDFYVPVLPRFLHMVPPLKRVAPTPAPVIGSTQDSEERAGGLRTATMPPLEEPRSRPSFRPEPNTALLEGAGAPPPPASLVSRPENMKLGAPPQPPKEMVAETQRKSADVGSEKRDSDRDRRDFGGSTENYGGPTVSPSTTTGYIHDRSWLREQYTNQFARFMDMRSSPGVMLLGLCTTTEIREMPAHLRETLWNRLRSLLLKRTTENTMSVSHGEYLSEGFECSTLDAFEYAGLNIAPRVWISPSGPRPEEGGTPVIGKDVDVGALNWARRVKNGEGGNLDFVAKRCVELWENSVRSRLMGMPVSGLWKREQLWRTVTAVIAYIECLDAR</sequence>
<feature type="compositionally biased region" description="Low complexity" evidence="2">
    <location>
        <begin position="146"/>
        <end position="162"/>
    </location>
</feature>
<keyword evidence="4" id="KW-1185">Reference proteome</keyword>
<feature type="coiled-coil region" evidence="1">
    <location>
        <begin position="21"/>
        <end position="48"/>
    </location>
</feature>
<dbReference type="AlphaFoldDB" id="A0A3N4KLL0"/>
<evidence type="ECO:0000256" key="2">
    <source>
        <dbReference type="SAM" id="MobiDB-lite"/>
    </source>
</evidence>
<name>A0A3N4KLL0_9PEZI</name>
<protein>
    <submittedName>
        <fullName evidence="3">Uncharacterized protein</fullName>
    </submittedName>
</protein>
<organism evidence="3 4">
    <name type="scientific">Morchella conica CCBAS932</name>
    <dbReference type="NCBI Taxonomy" id="1392247"/>
    <lineage>
        <taxon>Eukaryota</taxon>
        <taxon>Fungi</taxon>
        <taxon>Dikarya</taxon>
        <taxon>Ascomycota</taxon>
        <taxon>Pezizomycotina</taxon>
        <taxon>Pezizomycetes</taxon>
        <taxon>Pezizales</taxon>
        <taxon>Morchellaceae</taxon>
        <taxon>Morchella</taxon>
    </lineage>
</organism>
<dbReference type="Proteomes" id="UP000277580">
    <property type="component" value="Unassembled WGS sequence"/>
</dbReference>
<feature type="compositionally biased region" description="Low complexity" evidence="2">
    <location>
        <begin position="222"/>
        <end position="232"/>
    </location>
</feature>
<dbReference type="InParanoid" id="A0A3N4KLL0"/>
<evidence type="ECO:0000256" key="1">
    <source>
        <dbReference type="SAM" id="Coils"/>
    </source>
</evidence>
<gene>
    <name evidence="3" type="ORF">P167DRAFT_567441</name>
</gene>
<accession>A0A3N4KLL0</accession>
<feature type="compositionally biased region" description="Basic and acidic residues" evidence="2">
    <location>
        <begin position="189"/>
        <end position="214"/>
    </location>
</feature>
<reference evidence="3 4" key="1">
    <citation type="journal article" date="2018" name="Nat. Ecol. Evol.">
        <title>Pezizomycetes genomes reveal the molecular basis of ectomycorrhizal truffle lifestyle.</title>
        <authorList>
            <person name="Murat C."/>
            <person name="Payen T."/>
            <person name="Noel B."/>
            <person name="Kuo A."/>
            <person name="Morin E."/>
            <person name="Chen J."/>
            <person name="Kohler A."/>
            <person name="Krizsan K."/>
            <person name="Balestrini R."/>
            <person name="Da Silva C."/>
            <person name="Montanini B."/>
            <person name="Hainaut M."/>
            <person name="Levati E."/>
            <person name="Barry K.W."/>
            <person name="Belfiori B."/>
            <person name="Cichocki N."/>
            <person name="Clum A."/>
            <person name="Dockter R.B."/>
            <person name="Fauchery L."/>
            <person name="Guy J."/>
            <person name="Iotti M."/>
            <person name="Le Tacon F."/>
            <person name="Lindquist E.A."/>
            <person name="Lipzen A."/>
            <person name="Malagnac F."/>
            <person name="Mello A."/>
            <person name="Molinier V."/>
            <person name="Miyauchi S."/>
            <person name="Poulain J."/>
            <person name="Riccioni C."/>
            <person name="Rubini A."/>
            <person name="Sitrit Y."/>
            <person name="Splivallo R."/>
            <person name="Traeger S."/>
            <person name="Wang M."/>
            <person name="Zifcakova L."/>
            <person name="Wipf D."/>
            <person name="Zambonelli A."/>
            <person name="Paolocci F."/>
            <person name="Nowrousian M."/>
            <person name="Ottonello S."/>
            <person name="Baldrian P."/>
            <person name="Spatafora J.W."/>
            <person name="Henrissat B."/>
            <person name="Nagy L.G."/>
            <person name="Aury J.M."/>
            <person name="Wincker P."/>
            <person name="Grigoriev I.V."/>
            <person name="Bonfante P."/>
            <person name="Martin F.M."/>
        </authorList>
    </citation>
    <scope>NUCLEOTIDE SEQUENCE [LARGE SCALE GENOMIC DNA]</scope>
    <source>
        <strain evidence="3 4">CCBAS932</strain>
    </source>
</reference>
<feature type="region of interest" description="Disordered" evidence="2">
    <location>
        <begin position="112"/>
        <end position="232"/>
    </location>
</feature>
<evidence type="ECO:0000313" key="3">
    <source>
        <dbReference type="EMBL" id="RPB09221.1"/>
    </source>
</evidence>
<keyword evidence="1" id="KW-0175">Coiled coil</keyword>
<proteinExistence type="predicted"/>